<keyword evidence="1" id="KW-0472">Membrane</keyword>
<dbReference type="Gene3D" id="3.40.50.300">
    <property type="entry name" value="P-loop containing nucleotide triphosphate hydrolases"/>
    <property type="match status" value="1"/>
</dbReference>
<dbReference type="EMBL" id="JAPMLT010000016">
    <property type="protein sequence ID" value="MCX7572121.1"/>
    <property type="molecule type" value="Genomic_DNA"/>
</dbReference>
<dbReference type="InterPro" id="IPR027417">
    <property type="entry name" value="P-loop_NTPase"/>
</dbReference>
<accession>A0ABT3X8Z7</accession>
<gene>
    <name evidence="2" type="ORF">OS242_19545</name>
</gene>
<keyword evidence="1" id="KW-0812">Transmembrane</keyword>
<evidence type="ECO:0000313" key="3">
    <source>
        <dbReference type="Proteomes" id="UP001208017"/>
    </source>
</evidence>
<name>A0ABT3X8Z7_9BACL</name>
<organism evidence="2 3">
    <name type="scientific">Tumebacillus lacus</name>
    <dbReference type="NCBI Taxonomy" id="2995335"/>
    <lineage>
        <taxon>Bacteria</taxon>
        <taxon>Bacillati</taxon>
        <taxon>Bacillota</taxon>
        <taxon>Bacilli</taxon>
        <taxon>Bacillales</taxon>
        <taxon>Alicyclobacillaceae</taxon>
        <taxon>Tumebacillus</taxon>
    </lineage>
</organism>
<reference evidence="2 3" key="1">
    <citation type="submission" date="2022-11" db="EMBL/GenBank/DDBJ databases">
        <title>Study of microbial diversity in lake waters.</title>
        <authorList>
            <person name="Zhang J."/>
        </authorList>
    </citation>
    <scope>NUCLEOTIDE SEQUENCE [LARGE SCALE GENOMIC DNA]</scope>
    <source>
        <strain evidence="2 3">DT12</strain>
    </source>
</reference>
<dbReference type="Proteomes" id="UP001208017">
    <property type="component" value="Unassembled WGS sequence"/>
</dbReference>
<keyword evidence="3" id="KW-1185">Reference proteome</keyword>
<sequence>MISYFTLNLILIGLVVALALVFLYFKLTDKKAAALKPKAEEKKYNLPAMTDFVKKTLNEIINSNLYDLGLSEEEFRRRKNKRAELKKALKGCTSGDITDKNYVKYFIFDLLHKSYGLTDANIDRIIPFEDRNRLTAQDKFEILLHHFKKKHKYDALSEIIKKYDLDRPKRVIEGGQTDSFIITEGEIDHIYKKEVRRLTFEDKLHIIVQRIYQSYKGFSVIDEIRDMNIDGVSGGVSGIPASHMLNFSEFEMYADQMKKVPQSHDSIWIFYKGKSVHMAFLTFGTELELKRVCQNIYKYNNPGQLSESNGFKVNEMKDGSRVVVVRPNFSESWAFFVRKFDVPNASLEQLIRDPNAKLAIGTIEYLVKGARVTAVTGAQGTGKTTLLMAMVKSINAAFNIRVQEMAFELHLRKIYKDRNILSFRETETISGQAGLDVQKKTDGTVNILGEVATDPVAAWMIQMAQVASLFTLFTHHAKTFKDLVLSLRNSLLKVGMFNNETIAEQQVVAVVNFDIHLKRDYDGRRYIERITECVPIDEEVPYPESYKQGANLDEKLQMFLETATEYFKRTTDRKWFESRNIVEFRDGAYVAVHPISERNRLEMMEHMSAEDVQAFEAFVAAHWPTPAAEPDELSEFENFLQEHRGETLEP</sequence>
<feature type="transmembrane region" description="Helical" evidence="1">
    <location>
        <begin position="6"/>
        <end position="25"/>
    </location>
</feature>
<proteinExistence type="predicted"/>
<comment type="caution">
    <text evidence="2">The sequence shown here is derived from an EMBL/GenBank/DDBJ whole genome shotgun (WGS) entry which is preliminary data.</text>
</comment>
<dbReference type="SUPFAM" id="SSF52540">
    <property type="entry name" value="P-loop containing nucleoside triphosphate hydrolases"/>
    <property type="match status" value="1"/>
</dbReference>
<keyword evidence="1" id="KW-1133">Transmembrane helix</keyword>
<evidence type="ECO:0000256" key="1">
    <source>
        <dbReference type="SAM" id="Phobius"/>
    </source>
</evidence>
<evidence type="ECO:0000313" key="2">
    <source>
        <dbReference type="EMBL" id="MCX7572121.1"/>
    </source>
</evidence>
<dbReference type="RefSeq" id="WP_267153372.1">
    <property type="nucleotide sequence ID" value="NZ_JAPMLT010000016.1"/>
</dbReference>
<protein>
    <submittedName>
        <fullName evidence="2">ATPase, T2SS/T4P/T4SS family</fullName>
    </submittedName>
</protein>